<dbReference type="GeneID" id="20827807"/>
<evidence type="ECO:0000313" key="4">
    <source>
        <dbReference type="EMBL" id="EGO57267.1"/>
    </source>
</evidence>
<dbReference type="Pfam" id="PF00004">
    <property type="entry name" value="AAA"/>
    <property type="match status" value="1"/>
</dbReference>
<feature type="region of interest" description="Disordered" evidence="1">
    <location>
        <begin position="352"/>
        <end position="398"/>
    </location>
</feature>
<feature type="compositionally biased region" description="Basic and acidic residues" evidence="1">
    <location>
        <begin position="298"/>
        <end position="313"/>
    </location>
</feature>
<accession>F8MJM6</accession>
<feature type="region of interest" description="Disordered" evidence="1">
    <location>
        <begin position="294"/>
        <end position="314"/>
    </location>
</feature>
<feature type="domain" description="DUF7025" evidence="3">
    <location>
        <begin position="165"/>
        <end position="259"/>
    </location>
</feature>
<name>F8MJM6_NEUT8</name>
<dbReference type="KEGG" id="nte:NEUTE1DRAFT41557"/>
<feature type="non-terminal residue" evidence="4">
    <location>
        <position position="1"/>
    </location>
</feature>
<dbReference type="SUPFAM" id="SSF52540">
    <property type="entry name" value="P-loop containing nucleoside triphosphate hydrolases"/>
    <property type="match status" value="1"/>
</dbReference>
<feature type="compositionally biased region" description="Basic and acidic residues" evidence="1">
    <location>
        <begin position="368"/>
        <end position="387"/>
    </location>
</feature>
<evidence type="ECO:0000313" key="5">
    <source>
        <dbReference type="Proteomes" id="UP000008065"/>
    </source>
</evidence>
<evidence type="ECO:0000256" key="1">
    <source>
        <dbReference type="SAM" id="MobiDB-lite"/>
    </source>
</evidence>
<dbReference type="EMBL" id="GL891304">
    <property type="protein sequence ID" value="EGO57267.1"/>
    <property type="molecule type" value="Genomic_DNA"/>
</dbReference>
<dbReference type="PANTHER" id="PTHR46411">
    <property type="entry name" value="FAMILY ATPASE, PUTATIVE-RELATED"/>
    <property type="match status" value="1"/>
</dbReference>
<dbReference type="Proteomes" id="UP000008065">
    <property type="component" value="Unassembled WGS sequence"/>
</dbReference>
<feature type="domain" description="ATPase AAA-type core" evidence="2">
    <location>
        <begin position="542"/>
        <end position="644"/>
    </location>
</feature>
<dbReference type="Pfam" id="PF22942">
    <property type="entry name" value="DUF7025"/>
    <property type="match status" value="1"/>
</dbReference>
<keyword evidence="5" id="KW-1185">Reference proteome</keyword>
<dbReference type="VEuPathDB" id="FungiDB:NEUTE1DRAFT_41557"/>
<dbReference type="InterPro" id="IPR027417">
    <property type="entry name" value="P-loop_NTPase"/>
</dbReference>
<dbReference type="PANTHER" id="PTHR46411:SF2">
    <property type="entry name" value="AAA+ ATPASE DOMAIN-CONTAINING PROTEIN"/>
    <property type="match status" value="1"/>
</dbReference>
<dbReference type="OrthoDB" id="10042665at2759"/>
<protein>
    <submittedName>
        <fullName evidence="4">Uncharacterized protein</fullName>
    </submittedName>
</protein>
<dbReference type="InterPro" id="IPR003959">
    <property type="entry name" value="ATPase_AAA_core"/>
</dbReference>
<dbReference type="Gene3D" id="3.40.50.300">
    <property type="entry name" value="P-loop containing nucleotide triphosphate hydrolases"/>
    <property type="match status" value="1"/>
</dbReference>
<dbReference type="GO" id="GO:0005524">
    <property type="term" value="F:ATP binding"/>
    <property type="evidence" value="ECO:0007669"/>
    <property type="project" value="InterPro"/>
</dbReference>
<evidence type="ECO:0000259" key="3">
    <source>
        <dbReference type="Pfam" id="PF22942"/>
    </source>
</evidence>
<dbReference type="InterPro" id="IPR054289">
    <property type="entry name" value="DUF7025"/>
</dbReference>
<reference evidence="5" key="1">
    <citation type="journal article" date="2011" name="Genetics">
        <title>Massive changes in genome architecture accompany the transition to self-fertility in the filamentous fungus Neurospora tetrasperma.</title>
        <authorList>
            <person name="Ellison C.E."/>
            <person name="Stajich J.E."/>
            <person name="Jacobson D.J."/>
            <person name="Natvig D.O."/>
            <person name="Lapidus A."/>
            <person name="Foster B."/>
            <person name="Aerts A."/>
            <person name="Riley R."/>
            <person name="Lindquist E.A."/>
            <person name="Grigoriev I.V."/>
            <person name="Taylor J.W."/>
        </authorList>
    </citation>
    <scope>NUCLEOTIDE SEQUENCE [LARGE SCALE GENOMIC DNA]</scope>
    <source>
        <strain evidence="5">FGSC 2508 / P0657</strain>
    </source>
</reference>
<organism evidence="4 5">
    <name type="scientific">Neurospora tetrasperma (strain FGSC 2508 / ATCC MYA-4615 / P0657)</name>
    <dbReference type="NCBI Taxonomy" id="510951"/>
    <lineage>
        <taxon>Eukaryota</taxon>
        <taxon>Fungi</taxon>
        <taxon>Dikarya</taxon>
        <taxon>Ascomycota</taxon>
        <taxon>Pezizomycotina</taxon>
        <taxon>Sordariomycetes</taxon>
        <taxon>Sordariomycetidae</taxon>
        <taxon>Sordariales</taxon>
        <taxon>Sordariaceae</taxon>
        <taxon>Neurospora</taxon>
    </lineage>
</organism>
<sequence length="756" mass="85428">QEMKQQQEKRQHPTKGFVDIVEYHKPGLGGREVTIHPTSRFIPQNSLSKRKKRDYKYEDHAVVLRRTWMEHHGVSLLVRIELEIHSKPLCSAFRRIAARRYASTDLTSHPIKLPGPFIELFFYRTEIRALAETTSDPDLRRAARALDEFVHRPDGVVESIIQDHERYSKEGHVLNDILWTIYPPNSLAVLDNGVFKECWLIRDVVTETNEMGMTFWVVVGLRLDYDGSSPGLARQSFRTPVIGIRPQKISNLSLIPIQNYADWQKLRGTLLTRSKQLTEALGVDFSSFRCQSYSGPSWDRKSAHPSGKHHDQENLMLSATQVDERFIMDFKAISSYRNITLEDLKSTSISTESSRFKKQISNPMPRGFARDWGIEPKDIKPSRKDDDSSSDSDSSLDSSDLEFLDTALKQEHAVDLAAFPAQARSSFEVETAGDEQPKREKANFGTINGVVEAAAKKFKVEKSDVELLFPALVPVFGLKSKSWRWALADKLQDVKWNMTAFRSLQLDQLTKNLIQGLVKGHKDKKVVFDDIIEGKGQGLIFLLHGKPGLGKTLTAGGELGTEVSAVEKKLQEIFERVKRWGAVTLLDEADVLLCKRSSAEMQRNAVVAVFLRMLEYFQGVLFLTTNRKQDFDDAFKSRIHVTISYPKLSSEAKSQIWESLISTNKSVETDASWTKAVYTALGKLNLNGRTIKNILRTAVAYANSEGKPLGARHVLAMLRTELQGNGDEGSDDEDNKLKDGVHDSLSELHTILDIPF</sequence>
<dbReference type="HOGENOM" id="CLU_004471_6_3_1"/>
<evidence type="ECO:0000259" key="2">
    <source>
        <dbReference type="Pfam" id="PF00004"/>
    </source>
</evidence>
<dbReference type="RefSeq" id="XP_009850264.1">
    <property type="nucleotide sequence ID" value="XM_009851962.1"/>
</dbReference>
<dbReference type="GO" id="GO:0016887">
    <property type="term" value="F:ATP hydrolysis activity"/>
    <property type="evidence" value="ECO:0007669"/>
    <property type="project" value="InterPro"/>
</dbReference>
<dbReference type="AlphaFoldDB" id="F8MJM6"/>
<proteinExistence type="predicted"/>
<gene>
    <name evidence="4" type="ORF">NEUTE1DRAFT_41557</name>
</gene>